<comment type="caution">
    <text evidence="12">The sequence shown here is derived from an EMBL/GenBank/DDBJ whole genome shotgun (WGS) entry which is preliminary data.</text>
</comment>
<evidence type="ECO:0000256" key="1">
    <source>
        <dbReference type="ARBA" id="ARBA00008642"/>
    </source>
</evidence>
<dbReference type="EMBL" id="BAAAND010000009">
    <property type="protein sequence ID" value="GAA1603953.1"/>
    <property type="molecule type" value="Genomic_DNA"/>
</dbReference>
<dbReference type="CDD" id="cd00830">
    <property type="entry name" value="KAS_III"/>
    <property type="match status" value="1"/>
</dbReference>
<gene>
    <name evidence="9" type="primary">fabH</name>
    <name evidence="12" type="ORF">GCM10009742_60700</name>
</gene>
<keyword evidence="2 9" id="KW-0444">Lipid biosynthesis</keyword>
<evidence type="ECO:0000259" key="10">
    <source>
        <dbReference type="Pfam" id="PF08541"/>
    </source>
</evidence>
<keyword evidence="4 9" id="KW-0276">Fatty acid metabolism</keyword>
<dbReference type="RefSeq" id="WP_344197515.1">
    <property type="nucleotide sequence ID" value="NZ_BAAAND010000009.1"/>
</dbReference>
<dbReference type="Gene3D" id="3.40.47.10">
    <property type="match status" value="1"/>
</dbReference>
<dbReference type="InterPro" id="IPR013751">
    <property type="entry name" value="ACP_syn_III_N"/>
</dbReference>
<evidence type="ECO:0000313" key="13">
    <source>
        <dbReference type="Proteomes" id="UP001500190"/>
    </source>
</evidence>
<accession>A0ABN2EEK5</accession>
<comment type="function">
    <text evidence="9">Catalyzes the condensation reaction of fatty acid synthesis by the addition to an acyl acceptor of two carbons from malonyl-ACP. Catalyzes the first condensation reaction which initiates fatty acid synthesis and may therefore play a role in governing the total rate of fatty acid production. Possesses both acetoacetyl-ACP synthase and acetyl transacylase activities. Its substrate specificity determines the biosynthesis of branched-chain and/or straight-chain of fatty acids.</text>
</comment>
<dbReference type="PANTHER" id="PTHR43091:SF1">
    <property type="entry name" value="BETA-KETOACYL-[ACYL-CARRIER-PROTEIN] SYNTHASE III, CHLOROPLASTIC"/>
    <property type="match status" value="1"/>
</dbReference>
<evidence type="ECO:0000256" key="8">
    <source>
        <dbReference type="ARBA" id="ARBA00023315"/>
    </source>
</evidence>
<evidence type="ECO:0000259" key="11">
    <source>
        <dbReference type="Pfam" id="PF08545"/>
    </source>
</evidence>
<comment type="catalytic activity">
    <reaction evidence="9">
        <text>malonyl-[ACP] + acetyl-CoA + H(+) = 3-oxobutanoyl-[ACP] + CO2 + CoA</text>
        <dbReference type="Rhea" id="RHEA:12080"/>
        <dbReference type="Rhea" id="RHEA-COMP:9623"/>
        <dbReference type="Rhea" id="RHEA-COMP:9625"/>
        <dbReference type="ChEBI" id="CHEBI:15378"/>
        <dbReference type="ChEBI" id="CHEBI:16526"/>
        <dbReference type="ChEBI" id="CHEBI:57287"/>
        <dbReference type="ChEBI" id="CHEBI:57288"/>
        <dbReference type="ChEBI" id="CHEBI:78449"/>
        <dbReference type="ChEBI" id="CHEBI:78450"/>
        <dbReference type="EC" id="2.3.1.180"/>
    </reaction>
</comment>
<evidence type="ECO:0000256" key="3">
    <source>
        <dbReference type="ARBA" id="ARBA00022679"/>
    </source>
</evidence>
<keyword evidence="9" id="KW-0963">Cytoplasm</keyword>
<dbReference type="SUPFAM" id="SSF53901">
    <property type="entry name" value="Thiolase-like"/>
    <property type="match status" value="1"/>
</dbReference>
<feature type="region of interest" description="ACP-binding" evidence="9">
    <location>
        <begin position="251"/>
        <end position="255"/>
    </location>
</feature>
<keyword evidence="8 9" id="KW-0012">Acyltransferase</keyword>
<dbReference type="EC" id="2.3.1.180" evidence="9"/>
<feature type="active site" evidence="9">
    <location>
        <position position="113"/>
    </location>
</feature>
<dbReference type="InterPro" id="IPR004655">
    <property type="entry name" value="FabH"/>
</dbReference>
<keyword evidence="5 9" id="KW-0443">Lipid metabolism</keyword>
<keyword evidence="3 9" id="KW-0808">Transferase</keyword>
<dbReference type="PANTHER" id="PTHR43091">
    <property type="entry name" value="3-OXOACYL-[ACYL-CARRIER-PROTEIN] SYNTHASE"/>
    <property type="match status" value="1"/>
</dbReference>
<evidence type="ECO:0000256" key="6">
    <source>
        <dbReference type="ARBA" id="ARBA00023160"/>
    </source>
</evidence>
<evidence type="ECO:0000256" key="7">
    <source>
        <dbReference type="ARBA" id="ARBA00023268"/>
    </source>
</evidence>
<dbReference type="HAMAP" id="MF_01815">
    <property type="entry name" value="FabH"/>
    <property type="match status" value="1"/>
</dbReference>
<dbReference type="InterPro" id="IPR013747">
    <property type="entry name" value="ACP_syn_III_C"/>
</dbReference>
<feature type="active site" evidence="9">
    <location>
        <position position="250"/>
    </location>
</feature>
<comment type="domain">
    <text evidence="9">The last Arg residue of the ACP-binding site is essential for the weak association between ACP/AcpP and FabH.</text>
</comment>
<dbReference type="NCBIfam" id="TIGR00747">
    <property type="entry name" value="fabH"/>
    <property type="match status" value="1"/>
</dbReference>
<keyword evidence="7 9" id="KW-0511">Multifunctional enzyme</keyword>
<evidence type="ECO:0000256" key="5">
    <source>
        <dbReference type="ARBA" id="ARBA00023098"/>
    </source>
</evidence>
<dbReference type="Pfam" id="PF08541">
    <property type="entry name" value="ACP_syn_III_C"/>
    <property type="match status" value="1"/>
</dbReference>
<comment type="subunit">
    <text evidence="9">Homodimer.</text>
</comment>
<evidence type="ECO:0000256" key="9">
    <source>
        <dbReference type="HAMAP-Rule" id="MF_01815"/>
    </source>
</evidence>
<dbReference type="Proteomes" id="UP001500190">
    <property type="component" value="Unassembled WGS sequence"/>
</dbReference>
<keyword evidence="13" id="KW-1185">Reference proteome</keyword>
<name>A0ABN2EEK5_9ACTN</name>
<dbReference type="NCBIfam" id="NF006829">
    <property type="entry name" value="PRK09352.1"/>
    <property type="match status" value="1"/>
</dbReference>
<feature type="active site" evidence="9">
    <location>
        <position position="280"/>
    </location>
</feature>
<evidence type="ECO:0000313" key="12">
    <source>
        <dbReference type="EMBL" id="GAA1603953.1"/>
    </source>
</evidence>
<comment type="subcellular location">
    <subcellularLocation>
        <location evidence="9">Cytoplasm</location>
    </subcellularLocation>
</comment>
<keyword evidence="6 9" id="KW-0275">Fatty acid biosynthesis</keyword>
<feature type="domain" description="Beta-ketoacyl-[acyl-carrier-protein] synthase III N-terminal" evidence="11">
    <location>
        <begin position="107"/>
        <end position="172"/>
    </location>
</feature>
<proteinExistence type="inferred from homology"/>
<protein>
    <recommendedName>
        <fullName evidence="9">Beta-ketoacyl-[acyl-carrier-protein] synthase III</fullName>
        <shortName evidence="9">Beta-ketoacyl-ACP synthase III</shortName>
        <shortName evidence="9">KAS III</shortName>
        <ecNumber evidence="9">2.3.1.180</ecNumber>
    </recommendedName>
    <alternativeName>
        <fullName evidence="9">3-oxoacyl-[acyl-carrier-protein] synthase 3</fullName>
    </alternativeName>
    <alternativeName>
        <fullName evidence="9">3-oxoacyl-[acyl-carrier-protein] synthase III</fullName>
    </alternativeName>
</protein>
<feature type="domain" description="Beta-ketoacyl-[acyl-carrier-protein] synthase III C-terminal" evidence="10">
    <location>
        <begin position="234"/>
        <end position="322"/>
    </location>
</feature>
<reference evidence="12 13" key="1">
    <citation type="journal article" date="2019" name="Int. J. Syst. Evol. Microbiol.">
        <title>The Global Catalogue of Microorganisms (GCM) 10K type strain sequencing project: providing services to taxonomists for standard genome sequencing and annotation.</title>
        <authorList>
            <consortium name="The Broad Institute Genomics Platform"/>
            <consortium name="The Broad Institute Genome Sequencing Center for Infectious Disease"/>
            <person name="Wu L."/>
            <person name="Ma J."/>
        </authorList>
    </citation>
    <scope>NUCLEOTIDE SEQUENCE [LARGE SCALE GENOMIC DNA]</scope>
    <source>
        <strain evidence="12 13">JCM 14304</strain>
    </source>
</reference>
<evidence type="ECO:0000256" key="2">
    <source>
        <dbReference type="ARBA" id="ARBA00022516"/>
    </source>
</evidence>
<comment type="similarity">
    <text evidence="1 9">Belongs to the thiolase-like superfamily. FabH family.</text>
</comment>
<comment type="pathway">
    <text evidence="9">Lipid metabolism; fatty acid biosynthesis.</text>
</comment>
<dbReference type="Pfam" id="PF08545">
    <property type="entry name" value="ACP_syn_III"/>
    <property type="match status" value="1"/>
</dbReference>
<sequence length="324" mass="33827">MTGSRVVALGHYQPERVLTNDELATMVETNDEWIQSRVGIRERRIAAPDESVDEMAWRAADKAIANAGLDVTEIDYVIVATCTAIDRSPNIAARVAARLGLGNPAAIDLNTACSGFAYALATADQAIRAGAATKAIVIGVEKLSDWTDWTDRTTCVLIGDGAGAAVLVADDTADTDDAADTGGVAGVGPVVWGSVPEMSDAVRIEGREGPFAQEGLSVFRWATTQLPQIAQQVCEKAGLKPEELGGVVLHQANLRIIEPLAKRLGAVNAVVAKDVVESGNTSAASIPIALSKLVEKREIPSGAPVLLFGFGGGLSYAGQVIRCP</sequence>
<evidence type="ECO:0000256" key="4">
    <source>
        <dbReference type="ARBA" id="ARBA00022832"/>
    </source>
</evidence>
<dbReference type="InterPro" id="IPR016039">
    <property type="entry name" value="Thiolase-like"/>
</dbReference>
<organism evidence="12 13">
    <name type="scientific">Kribbella karoonensis</name>
    <dbReference type="NCBI Taxonomy" id="324851"/>
    <lineage>
        <taxon>Bacteria</taxon>
        <taxon>Bacillati</taxon>
        <taxon>Actinomycetota</taxon>
        <taxon>Actinomycetes</taxon>
        <taxon>Propionibacteriales</taxon>
        <taxon>Kribbellaceae</taxon>
        <taxon>Kribbella</taxon>
    </lineage>
</organism>